<sequence>MSGRHEAWFDEEAGPLVRSYAVTGGRTRSAAVGLDMITLVVAMRSAAECVTMDPEYAQIIRLCQRPLSVAEVAARVDLPLPVVKVLLGDLIEDGHMLYRTATVADPVTERPNKHVLQAVLDGIRKL</sequence>
<dbReference type="Pfam" id="PF05331">
    <property type="entry name" value="DUF742"/>
    <property type="match status" value="1"/>
</dbReference>
<evidence type="ECO:0000313" key="2">
    <source>
        <dbReference type="Proteomes" id="UP000292003"/>
    </source>
</evidence>
<reference evidence="1 2" key="1">
    <citation type="submission" date="2019-02" db="EMBL/GenBank/DDBJ databases">
        <title>Draft genome sequence of Amycolatopsis sp. 8-3EHSu isolated from roots of Suaeda maritima.</title>
        <authorList>
            <person name="Duangmal K."/>
            <person name="Chantavorakit T."/>
        </authorList>
    </citation>
    <scope>NUCLEOTIDE SEQUENCE [LARGE SCALE GENOMIC DNA]</scope>
    <source>
        <strain evidence="1 2">8-3EHSu</strain>
    </source>
</reference>
<dbReference type="InterPro" id="IPR007995">
    <property type="entry name" value="DUF742"/>
</dbReference>
<dbReference type="RefSeq" id="WP_130479728.1">
    <property type="nucleotide sequence ID" value="NZ_SFCC01000024.1"/>
</dbReference>
<protein>
    <submittedName>
        <fullName evidence="1">DUF742 domain-containing protein</fullName>
    </submittedName>
</protein>
<dbReference type="OrthoDB" id="4244884at2"/>
<dbReference type="EMBL" id="SFCC01000024">
    <property type="protein sequence ID" value="RZQ59467.1"/>
    <property type="molecule type" value="Genomic_DNA"/>
</dbReference>
<evidence type="ECO:0000313" key="1">
    <source>
        <dbReference type="EMBL" id="RZQ59467.1"/>
    </source>
</evidence>
<dbReference type="PANTHER" id="PTHR36221:SF1">
    <property type="entry name" value="DUF742 DOMAIN-CONTAINING PROTEIN"/>
    <property type="match status" value="1"/>
</dbReference>
<accession>A0A4Q7IYF1</accession>
<dbReference type="AlphaFoldDB" id="A0A4Q7IYF1"/>
<keyword evidence="2" id="KW-1185">Reference proteome</keyword>
<dbReference type="PANTHER" id="PTHR36221">
    <property type="entry name" value="DUF742 DOMAIN-CONTAINING PROTEIN"/>
    <property type="match status" value="1"/>
</dbReference>
<organism evidence="1 2">
    <name type="scientific">Amycolatopsis suaedae</name>
    <dbReference type="NCBI Taxonomy" id="2510978"/>
    <lineage>
        <taxon>Bacteria</taxon>
        <taxon>Bacillati</taxon>
        <taxon>Actinomycetota</taxon>
        <taxon>Actinomycetes</taxon>
        <taxon>Pseudonocardiales</taxon>
        <taxon>Pseudonocardiaceae</taxon>
        <taxon>Amycolatopsis</taxon>
    </lineage>
</organism>
<name>A0A4Q7IYF1_9PSEU</name>
<comment type="caution">
    <text evidence="1">The sequence shown here is derived from an EMBL/GenBank/DDBJ whole genome shotgun (WGS) entry which is preliminary data.</text>
</comment>
<proteinExistence type="predicted"/>
<dbReference type="Proteomes" id="UP000292003">
    <property type="component" value="Unassembled WGS sequence"/>
</dbReference>
<gene>
    <name evidence="1" type="ORF">EWH70_34125</name>
</gene>